<dbReference type="SUPFAM" id="SSF52047">
    <property type="entry name" value="RNI-like"/>
    <property type="match status" value="1"/>
</dbReference>
<dbReference type="InterPro" id="IPR032675">
    <property type="entry name" value="LRR_dom_sf"/>
</dbReference>
<dbReference type="EMBL" id="KZ110603">
    <property type="protein sequence ID" value="OSX59074.1"/>
    <property type="molecule type" value="Genomic_DNA"/>
</dbReference>
<feature type="chain" id="PRO_5010883122" description="F-box domain-containing protein" evidence="1">
    <location>
        <begin position="19"/>
        <end position="511"/>
    </location>
</feature>
<gene>
    <name evidence="2" type="ORF">POSPLADRAFT_1049210</name>
</gene>
<reference evidence="2 3" key="1">
    <citation type="submission" date="2017-04" db="EMBL/GenBank/DDBJ databases">
        <title>Genome Sequence of the Model Brown-Rot Fungus Postia placenta SB12.</title>
        <authorList>
            <consortium name="DOE Joint Genome Institute"/>
            <person name="Gaskell J."/>
            <person name="Kersten P."/>
            <person name="Larrondo L.F."/>
            <person name="Canessa P."/>
            <person name="Martinez D."/>
            <person name="Hibbett D."/>
            <person name="Schmoll M."/>
            <person name="Kubicek C.P."/>
            <person name="Martinez A.T."/>
            <person name="Yadav J."/>
            <person name="Master E."/>
            <person name="Magnuson J.K."/>
            <person name="James T."/>
            <person name="Yaver D."/>
            <person name="Berka R."/>
            <person name="Labutti K."/>
            <person name="Lipzen A."/>
            <person name="Aerts A."/>
            <person name="Barry K."/>
            <person name="Henrissat B."/>
            <person name="Blanchette R."/>
            <person name="Grigoriev I."/>
            <person name="Cullen D."/>
        </authorList>
    </citation>
    <scope>NUCLEOTIDE SEQUENCE [LARGE SCALE GENOMIC DNA]</scope>
    <source>
        <strain evidence="2 3">MAD-698-R-SB12</strain>
    </source>
</reference>
<dbReference type="STRING" id="670580.A0A1X6MRR6"/>
<protein>
    <recommendedName>
        <fullName evidence="4">F-box domain-containing protein</fullName>
    </recommendedName>
</protein>
<dbReference type="OrthoDB" id="2757320at2759"/>
<keyword evidence="1" id="KW-0732">Signal</keyword>
<organism evidence="2 3">
    <name type="scientific">Postia placenta MAD-698-R-SB12</name>
    <dbReference type="NCBI Taxonomy" id="670580"/>
    <lineage>
        <taxon>Eukaryota</taxon>
        <taxon>Fungi</taxon>
        <taxon>Dikarya</taxon>
        <taxon>Basidiomycota</taxon>
        <taxon>Agaricomycotina</taxon>
        <taxon>Agaricomycetes</taxon>
        <taxon>Polyporales</taxon>
        <taxon>Adustoporiaceae</taxon>
        <taxon>Rhodonia</taxon>
    </lineage>
</organism>
<dbReference type="Gene3D" id="3.80.10.10">
    <property type="entry name" value="Ribonuclease Inhibitor"/>
    <property type="match status" value="1"/>
</dbReference>
<accession>A0A1X6MRR6</accession>
<proteinExistence type="predicted"/>
<evidence type="ECO:0000313" key="3">
    <source>
        <dbReference type="Proteomes" id="UP000194127"/>
    </source>
</evidence>
<sequence length="511" mass="57202">MLSGASLDLLWSAQLGLANLVKCMPSDLWEEKVWRYPWSVPGCNDRVESDLRLMIRRPMLPGDWTRFHFYAQRVRKLTLDNNWKAEGHLSNEDLMLLGLFAPSSPLLPNLRKLETKRCSSPVPLELFLKLPGPKLTHLEMVVSDSDKVTNSVLTHLPTLVPNLRVLELYQHKTPSKARLDPRECFSFPSGALRGLKHLEKLAMFVESPLSHQAFVELSSLPQLSSLEWDVEANIDQFVMPFRGSEAHGTPSALENIRTWSYYITSSLGLLKAKKWPKLENIQLTAAEAGCEDLTTICQTIRDQCSVSTLKHVSIQFEKEESADNVPGVSLRPLYAFHGLESLTIDSEYNIELQDADLEEMALAWPGLQDLAFVHDEADSWVFTPAATLGGLVHLVKYCPNLRHIVLDVDASRTDISPGAKPGGGWCNTMLTEIGLGPSSIAGDPHKIAKYLSDLFPNLESIDCDAEDPRHRAAWEEAERHLPAFAATRTAQRAKGPPIPRVIHHHVRGRDK</sequence>
<dbReference type="AlphaFoldDB" id="A0A1X6MRR6"/>
<keyword evidence="3" id="KW-1185">Reference proteome</keyword>
<evidence type="ECO:0008006" key="4">
    <source>
        <dbReference type="Google" id="ProtNLM"/>
    </source>
</evidence>
<dbReference type="Proteomes" id="UP000194127">
    <property type="component" value="Unassembled WGS sequence"/>
</dbReference>
<feature type="signal peptide" evidence="1">
    <location>
        <begin position="1"/>
        <end position="18"/>
    </location>
</feature>
<evidence type="ECO:0000313" key="2">
    <source>
        <dbReference type="EMBL" id="OSX59074.1"/>
    </source>
</evidence>
<evidence type="ECO:0000256" key="1">
    <source>
        <dbReference type="SAM" id="SignalP"/>
    </source>
</evidence>
<dbReference type="RefSeq" id="XP_024335868.1">
    <property type="nucleotide sequence ID" value="XM_024479687.1"/>
</dbReference>
<dbReference type="GeneID" id="36324637"/>
<name>A0A1X6MRR6_9APHY</name>